<feature type="region of interest" description="Disordered" evidence="10">
    <location>
        <begin position="646"/>
        <end position="748"/>
    </location>
</feature>
<comment type="subcellular location">
    <subcellularLocation>
        <location evidence="1">Chromosome</location>
    </subcellularLocation>
    <subcellularLocation>
        <location evidence="2">Nucleus</location>
        <location evidence="2">Nucleolus</location>
    </subcellularLocation>
</comment>
<dbReference type="Gene3D" id="1.10.246.220">
    <property type="match status" value="1"/>
</dbReference>
<feature type="compositionally biased region" description="Basic residues" evidence="10">
    <location>
        <begin position="258"/>
        <end position="268"/>
    </location>
</feature>
<feature type="compositionally biased region" description="Basic and acidic residues" evidence="10">
    <location>
        <begin position="1005"/>
        <end position="1025"/>
    </location>
</feature>
<evidence type="ECO:0000259" key="12">
    <source>
        <dbReference type="PROSITE" id="PS51294"/>
    </source>
</evidence>
<dbReference type="GO" id="GO:0008270">
    <property type="term" value="F:zinc ion binding"/>
    <property type="evidence" value="ECO:0007669"/>
    <property type="project" value="UniProtKB-KW"/>
</dbReference>
<dbReference type="SUPFAM" id="SSF46689">
    <property type="entry name" value="Homeodomain-like"/>
    <property type="match status" value="1"/>
</dbReference>
<feature type="region of interest" description="Disordered" evidence="10">
    <location>
        <begin position="219"/>
        <end position="301"/>
    </location>
</feature>
<feature type="region of interest" description="Disordered" evidence="10">
    <location>
        <begin position="795"/>
        <end position="826"/>
    </location>
</feature>
<evidence type="ECO:0000256" key="2">
    <source>
        <dbReference type="ARBA" id="ARBA00004604"/>
    </source>
</evidence>
<keyword evidence="14" id="KW-1185">Reference proteome</keyword>
<feature type="compositionally biased region" description="Low complexity" evidence="10">
    <location>
        <begin position="482"/>
        <end position="493"/>
    </location>
</feature>
<dbReference type="SUPFAM" id="SSF57903">
    <property type="entry name" value="FYVE/PHD zinc finger"/>
    <property type="match status" value="1"/>
</dbReference>
<dbReference type="InterPro" id="IPR044597">
    <property type="entry name" value="SMH1-6"/>
</dbReference>
<evidence type="ECO:0000256" key="4">
    <source>
        <dbReference type="ARBA" id="ARBA00022771"/>
    </source>
</evidence>
<feature type="compositionally biased region" description="Basic and acidic residues" evidence="10">
    <location>
        <begin position="219"/>
        <end position="232"/>
    </location>
</feature>
<protein>
    <submittedName>
        <fullName evidence="13">Uncharacterized protein</fullName>
    </submittedName>
</protein>
<dbReference type="SMART" id="SM00717">
    <property type="entry name" value="SANT"/>
    <property type="match status" value="1"/>
</dbReference>
<feature type="domain" description="HTH myb-type" evidence="12">
    <location>
        <begin position="1"/>
        <end position="62"/>
    </location>
</feature>
<feature type="domain" description="Myb-like" evidence="11">
    <location>
        <begin position="9"/>
        <end position="58"/>
    </location>
</feature>
<keyword evidence="8" id="KW-0804">Transcription</keyword>
<feature type="region of interest" description="Disordered" evidence="10">
    <location>
        <begin position="182"/>
        <end position="204"/>
    </location>
</feature>
<evidence type="ECO:0000256" key="6">
    <source>
        <dbReference type="ARBA" id="ARBA00023015"/>
    </source>
</evidence>
<dbReference type="EMBL" id="CAUYUE010000007">
    <property type="protein sequence ID" value="CAK0782701.1"/>
    <property type="molecule type" value="Genomic_DNA"/>
</dbReference>
<evidence type="ECO:0000256" key="5">
    <source>
        <dbReference type="ARBA" id="ARBA00022833"/>
    </source>
</evidence>
<dbReference type="FunFam" id="1.10.10.60:FF:000168">
    <property type="entry name" value="Telomere repeat-binding factor 1"/>
    <property type="match status" value="1"/>
</dbReference>
<proteinExistence type="predicted"/>
<feature type="compositionally biased region" description="Low complexity" evidence="10">
    <location>
        <begin position="135"/>
        <end position="144"/>
    </location>
</feature>
<dbReference type="Proteomes" id="UP001314263">
    <property type="component" value="Unassembled WGS sequence"/>
</dbReference>
<evidence type="ECO:0000256" key="8">
    <source>
        <dbReference type="ARBA" id="ARBA00023163"/>
    </source>
</evidence>
<dbReference type="InterPro" id="IPR001005">
    <property type="entry name" value="SANT/Myb"/>
</dbReference>
<evidence type="ECO:0000313" key="13">
    <source>
        <dbReference type="EMBL" id="CAK0782701.1"/>
    </source>
</evidence>
<evidence type="ECO:0000313" key="14">
    <source>
        <dbReference type="Proteomes" id="UP001314263"/>
    </source>
</evidence>
<evidence type="ECO:0000256" key="10">
    <source>
        <dbReference type="SAM" id="MobiDB-lite"/>
    </source>
</evidence>
<keyword evidence="6" id="KW-0805">Transcription regulation</keyword>
<dbReference type="GO" id="GO:0005694">
    <property type="term" value="C:chromosome"/>
    <property type="evidence" value="ECO:0007669"/>
    <property type="project" value="UniProtKB-SubCell"/>
</dbReference>
<dbReference type="PANTHER" id="PTHR46267:SF15">
    <property type="entry name" value="WINGED HELIX-TURN-HELIX TRANSCRIPTION REPRESSOR DNA-BINDING PROTEIN-RELATED"/>
    <property type="match status" value="1"/>
</dbReference>
<dbReference type="InterPro" id="IPR009057">
    <property type="entry name" value="Homeodomain-like_sf"/>
</dbReference>
<dbReference type="Pfam" id="PF00249">
    <property type="entry name" value="Myb_DNA-binding"/>
    <property type="match status" value="1"/>
</dbReference>
<feature type="compositionally biased region" description="Polar residues" evidence="10">
    <location>
        <begin position="322"/>
        <end position="333"/>
    </location>
</feature>
<evidence type="ECO:0000256" key="1">
    <source>
        <dbReference type="ARBA" id="ARBA00004286"/>
    </source>
</evidence>
<feature type="region of interest" description="Disordered" evidence="10">
    <location>
        <begin position="457"/>
        <end position="523"/>
    </location>
</feature>
<feature type="compositionally biased region" description="Low complexity" evidence="10">
    <location>
        <begin position="89"/>
        <end position="101"/>
    </location>
</feature>
<keyword evidence="3" id="KW-0158">Chromosome</keyword>
<keyword evidence="9" id="KW-0539">Nucleus</keyword>
<evidence type="ECO:0000256" key="7">
    <source>
        <dbReference type="ARBA" id="ARBA00023125"/>
    </source>
</evidence>
<sequence length="1111" mass="119637">MNVRCYRVWTPEEEEALRAGVHKHGIGSWEIIRQDATFSHLLCDRTGVQLKDKWRNLVKFKHVSRTEAENAASRSPGYRIRKYAGTALRPSSSSAEPAAPVERPRQETAARNKQTLVPLVSNAESVPASSRRQRSSAGSEQSQQDIHEQLHRAKEILAGALADSMAAETALSKARSAVHAAAEAGKLHEQSPMGMDRSTEREAARWSLDCTHKVKEAEANVRSIEEAMREAEPSEDTDADPRERRKRGSSPLHQPQRSSRRTAAKGRKRYSDYDYDEDPADDGGAASGDDDGSTPRRFRNVRFTTEDRRFGIYDERRYQANGHASPQSHTPSKSGGGGGGFTAVEPEERDSGMVECPCGISYDDGQAMIECERCKVWAHISCLNDQMAQHPKRYRYNMEHFMCNLCQQELRDHAAHAASRSEQASPRNGLASQGRKSGMQSAFAAEAYGAARMHRIVPSSGGQPLSGGRVQRRSTPDPWMPASARASSANDRSPGSRAEGRSKTSRLRHRSSVNSEHPARLLDREDSRHYSGFLSSTEELSMDVPDLLASLLELGAQQAPHKGGQAPSGGHAARPGTLAQWDSEQQLSSRARRDRHPAARAAAAQQWDRGDWAEPGPITPGSRRPSDSSLPLHEAWMQHEAEWAQLNRGEGSGRAAEALRWEGGGSRSARARRPDRMQWPHSHHPLMQPRPPPQLAGGRITPPSLWEPAGPAKRDSARQQALHIVTGQQPSALSGSPGSGERGSGHLQHPMAQGLAALESLKASQRLAPARTPGHHDMNGAGLGRSRQQAIHIRSTSPGHRIVQKTPGRPGSAPDGRHASMSGLNEPLALPQSSHALTEMPPMEALYAAFAGAAGEPQHDLTLDPAAMDIHDGDEMAPGQLERVVSGGSEGSGGQLARTNSHYMGPVGSEALTQHWVQHAWGDAGHVMNRPSLPPKKAAAAAASAAAEAQAAADAAAAAVAFGADDLGSHDLDDRENSQSSGKDEGLGDLAAHLVAFHNMGASPAHDDPFTSDVKVDFDGDKEEGSDAENSPHAQSQQRNVAGTTFIEDRTFENTAQGPSPLGIDEAGDKGMFAEIDNMINVTGDHASDVEAVPVDNAEHASAEATANPDM</sequence>
<dbReference type="GO" id="GO:0005730">
    <property type="term" value="C:nucleolus"/>
    <property type="evidence" value="ECO:0007669"/>
    <property type="project" value="UniProtKB-SubCell"/>
</dbReference>
<keyword evidence="5" id="KW-0862">Zinc</keyword>
<gene>
    <name evidence="13" type="ORF">CVIRNUC_005896</name>
</gene>
<name>A0AAV1I5R1_9CHLO</name>
<dbReference type="PROSITE" id="PS50090">
    <property type="entry name" value="MYB_LIKE"/>
    <property type="match status" value="1"/>
</dbReference>
<feature type="region of interest" description="Disordered" evidence="10">
    <location>
        <begin position="1002"/>
        <end position="1041"/>
    </location>
</feature>
<comment type="caution">
    <text evidence="13">The sequence shown here is derived from an EMBL/GenBank/DDBJ whole genome shotgun (WGS) entry which is preliminary data.</text>
</comment>
<feature type="region of interest" description="Disordered" evidence="10">
    <location>
        <begin position="317"/>
        <end position="345"/>
    </location>
</feature>
<dbReference type="GO" id="GO:0003691">
    <property type="term" value="F:double-stranded telomeric DNA binding"/>
    <property type="evidence" value="ECO:0007669"/>
    <property type="project" value="InterPro"/>
</dbReference>
<dbReference type="PANTHER" id="PTHR46267">
    <property type="entry name" value="SINGLE MYB HISTONE 4"/>
    <property type="match status" value="1"/>
</dbReference>
<dbReference type="Gene3D" id="3.30.40.10">
    <property type="entry name" value="Zinc/RING finger domain, C3HC4 (zinc finger)"/>
    <property type="match status" value="1"/>
</dbReference>
<organism evidence="13 14">
    <name type="scientific">Coccomyxa viridis</name>
    <dbReference type="NCBI Taxonomy" id="1274662"/>
    <lineage>
        <taxon>Eukaryota</taxon>
        <taxon>Viridiplantae</taxon>
        <taxon>Chlorophyta</taxon>
        <taxon>core chlorophytes</taxon>
        <taxon>Trebouxiophyceae</taxon>
        <taxon>Trebouxiophyceae incertae sedis</taxon>
        <taxon>Coccomyxaceae</taxon>
        <taxon>Coccomyxa</taxon>
    </lineage>
</organism>
<dbReference type="InterPro" id="IPR011011">
    <property type="entry name" value="Znf_FYVE_PHD"/>
</dbReference>
<dbReference type="InterPro" id="IPR017930">
    <property type="entry name" value="Myb_dom"/>
</dbReference>
<keyword evidence="4" id="KW-0479">Metal-binding</keyword>
<reference evidence="13 14" key="1">
    <citation type="submission" date="2023-10" db="EMBL/GenBank/DDBJ databases">
        <authorList>
            <person name="Maclean D."/>
            <person name="Macfadyen A."/>
        </authorList>
    </citation>
    <scope>NUCLEOTIDE SEQUENCE [LARGE SCALE GENOMIC DNA]</scope>
</reference>
<dbReference type="InterPro" id="IPR013083">
    <property type="entry name" value="Znf_RING/FYVE/PHD"/>
</dbReference>
<dbReference type="AlphaFoldDB" id="A0AAV1I5R1"/>
<feature type="compositionally biased region" description="Polar residues" evidence="10">
    <location>
        <begin position="1028"/>
        <end position="1041"/>
    </location>
</feature>
<dbReference type="CDD" id="cd11660">
    <property type="entry name" value="SANT_TRF"/>
    <property type="match status" value="1"/>
</dbReference>
<evidence type="ECO:0000256" key="3">
    <source>
        <dbReference type="ARBA" id="ARBA00022454"/>
    </source>
</evidence>
<evidence type="ECO:0000256" key="9">
    <source>
        <dbReference type="ARBA" id="ARBA00023242"/>
    </source>
</evidence>
<accession>A0AAV1I5R1</accession>
<feature type="compositionally biased region" description="Polar residues" evidence="10">
    <location>
        <begin position="420"/>
        <end position="438"/>
    </location>
</feature>
<feature type="region of interest" description="Disordered" evidence="10">
    <location>
        <begin position="416"/>
        <end position="438"/>
    </location>
</feature>
<feature type="region of interest" description="Disordered" evidence="10">
    <location>
        <begin position="768"/>
        <end position="787"/>
    </location>
</feature>
<keyword evidence="4" id="KW-0863">Zinc-finger</keyword>
<feature type="region of interest" description="Disordered" evidence="10">
    <location>
        <begin position="581"/>
        <end position="629"/>
    </location>
</feature>
<dbReference type="PROSITE" id="PS51294">
    <property type="entry name" value="HTH_MYB"/>
    <property type="match status" value="1"/>
</dbReference>
<keyword evidence="7" id="KW-0238">DNA-binding</keyword>
<feature type="region of interest" description="Disordered" evidence="10">
    <location>
        <begin position="87"/>
        <end position="146"/>
    </location>
</feature>
<evidence type="ECO:0000259" key="11">
    <source>
        <dbReference type="PROSITE" id="PS50090"/>
    </source>
</evidence>